<dbReference type="AlphaFoldDB" id="A0A8K1LE02"/>
<proteinExistence type="predicted"/>
<evidence type="ECO:0000313" key="2">
    <source>
        <dbReference type="Proteomes" id="UP000796761"/>
    </source>
</evidence>
<sequence>MFGFLGCQRTMLAQVEFLLNPRPEDFLLRASLNIFPVFVLGIALIQMQNLILGLAELHEIDTDPPLKPDKVPLDDIESLTTTPKLTVQPIPYSVGVPLIRSLSLQCRDKDIMQNNVRFQKCGQGIPVCCITLILDLFLNNLQRTMLAQVEFLLNPRPEDFLLRASLNIFPVFVLGIALIQMQNLILGLAELHEIDTDPPLKPDKVPLDDIESLTTTPKLTVQPIPYSVGVPLIRSLSLQCRDKDIMQNNVRFQKCGQDPTKHTLGHSRVLYRSNDSVNNVMTLISCLLQSSSVLFEIYLQAHCCKVSQILRVAVLFLK</sequence>
<dbReference type="Proteomes" id="UP000796761">
    <property type="component" value="Unassembled WGS sequence"/>
</dbReference>
<gene>
    <name evidence="1" type="ORF">HGM15179_016662</name>
</gene>
<keyword evidence="2" id="KW-1185">Reference proteome</keyword>
<protein>
    <submittedName>
        <fullName evidence="1">Uncharacterized protein</fullName>
    </submittedName>
</protein>
<evidence type="ECO:0000313" key="1">
    <source>
        <dbReference type="EMBL" id="TRZ10445.1"/>
    </source>
</evidence>
<organism evidence="1 2">
    <name type="scientific">Zosterops borbonicus</name>
    <dbReference type="NCBI Taxonomy" id="364589"/>
    <lineage>
        <taxon>Eukaryota</taxon>
        <taxon>Metazoa</taxon>
        <taxon>Chordata</taxon>
        <taxon>Craniata</taxon>
        <taxon>Vertebrata</taxon>
        <taxon>Euteleostomi</taxon>
        <taxon>Archelosauria</taxon>
        <taxon>Archosauria</taxon>
        <taxon>Dinosauria</taxon>
        <taxon>Saurischia</taxon>
        <taxon>Theropoda</taxon>
        <taxon>Coelurosauria</taxon>
        <taxon>Aves</taxon>
        <taxon>Neognathae</taxon>
        <taxon>Neoaves</taxon>
        <taxon>Telluraves</taxon>
        <taxon>Australaves</taxon>
        <taxon>Passeriformes</taxon>
        <taxon>Sylvioidea</taxon>
        <taxon>Zosteropidae</taxon>
        <taxon>Zosterops</taxon>
    </lineage>
</organism>
<comment type="caution">
    <text evidence="1">The sequence shown here is derived from an EMBL/GenBank/DDBJ whole genome shotgun (WGS) entry which is preliminary data.</text>
</comment>
<name>A0A8K1LE02_9PASS</name>
<accession>A0A8K1LE02</accession>
<dbReference type="EMBL" id="SWJQ01000864">
    <property type="protein sequence ID" value="TRZ10445.1"/>
    <property type="molecule type" value="Genomic_DNA"/>
</dbReference>
<reference evidence="1" key="1">
    <citation type="submission" date="2019-04" db="EMBL/GenBank/DDBJ databases">
        <title>Genome assembly of Zosterops borbonicus 15179.</title>
        <authorList>
            <person name="Leroy T."/>
            <person name="Anselmetti Y."/>
            <person name="Tilak M.-K."/>
            <person name="Nabholz B."/>
        </authorList>
    </citation>
    <scope>NUCLEOTIDE SEQUENCE</scope>
    <source>
        <strain evidence="1">HGM_15179</strain>
        <tissue evidence="1">Muscle</tissue>
    </source>
</reference>